<keyword evidence="2" id="KW-1185">Reference proteome</keyword>
<accession>A0A1G6JBA4</accession>
<reference evidence="2" key="1">
    <citation type="submission" date="2016-10" db="EMBL/GenBank/DDBJ databases">
        <authorList>
            <person name="Varghese N."/>
            <person name="Submissions S."/>
        </authorList>
    </citation>
    <scope>NUCLEOTIDE SEQUENCE [LARGE SCALE GENOMIC DNA]</scope>
    <source>
        <strain evidence="2">DSM 11005</strain>
    </source>
</reference>
<dbReference type="EMBL" id="FMYW01000003">
    <property type="protein sequence ID" value="SDC15685.1"/>
    <property type="molecule type" value="Genomic_DNA"/>
</dbReference>
<protein>
    <recommendedName>
        <fullName evidence="3">Nif11-like leader peptide domain-containing protein</fullName>
    </recommendedName>
</protein>
<gene>
    <name evidence="1" type="ORF">SAMN04487864_10328</name>
</gene>
<evidence type="ECO:0000313" key="2">
    <source>
        <dbReference type="Proteomes" id="UP000198943"/>
    </source>
</evidence>
<dbReference type="Proteomes" id="UP000198943">
    <property type="component" value="Unassembled WGS sequence"/>
</dbReference>
<proteinExistence type="predicted"/>
<evidence type="ECO:0008006" key="3">
    <source>
        <dbReference type="Google" id="ProtNLM"/>
    </source>
</evidence>
<organism evidence="1 2">
    <name type="scientific">Succiniclasticum ruminis</name>
    <dbReference type="NCBI Taxonomy" id="40841"/>
    <lineage>
        <taxon>Bacteria</taxon>
        <taxon>Bacillati</taxon>
        <taxon>Bacillota</taxon>
        <taxon>Negativicutes</taxon>
        <taxon>Acidaminococcales</taxon>
        <taxon>Acidaminococcaceae</taxon>
        <taxon>Succiniclasticum</taxon>
    </lineage>
</organism>
<dbReference type="AlphaFoldDB" id="A0A1G6JBA4"/>
<name>A0A1G6JBA4_9FIRM</name>
<sequence>MSINKNELTKEQIAKAMSCETAEELMELAKTIGVELTKEEAEAYMVEMEDVELDSDALKQVAGGLCYSAGLGAGQRCERGGGIAGA</sequence>
<evidence type="ECO:0000313" key="1">
    <source>
        <dbReference type="EMBL" id="SDC15685.1"/>
    </source>
</evidence>
<dbReference type="RefSeq" id="WP_093729484.1">
    <property type="nucleotide sequence ID" value="NZ_FMYW01000003.1"/>
</dbReference>